<dbReference type="EMBL" id="JAMKFB020000020">
    <property type="protein sequence ID" value="KAL0163772.1"/>
    <property type="molecule type" value="Genomic_DNA"/>
</dbReference>
<feature type="non-terminal residue" evidence="1">
    <location>
        <position position="140"/>
    </location>
</feature>
<proteinExistence type="predicted"/>
<keyword evidence="2" id="KW-1185">Reference proteome</keyword>
<gene>
    <name evidence="1" type="ORF">M9458_039525</name>
</gene>
<name>A0ABD0NPI5_CIRMR</name>
<comment type="caution">
    <text evidence="1">The sequence shown here is derived from an EMBL/GenBank/DDBJ whole genome shotgun (WGS) entry which is preliminary data.</text>
</comment>
<feature type="non-terminal residue" evidence="1">
    <location>
        <position position="1"/>
    </location>
</feature>
<reference evidence="1 2" key="1">
    <citation type="submission" date="2024-05" db="EMBL/GenBank/DDBJ databases">
        <title>Genome sequencing and assembly of Indian major carp, Cirrhinus mrigala (Hamilton, 1822).</title>
        <authorList>
            <person name="Mohindra V."/>
            <person name="Chowdhury L.M."/>
            <person name="Lal K."/>
            <person name="Jena J.K."/>
        </authorList>
    </citation>
    <scope>NUCLEOTIDE SEQUENCE [LARGE SCALE GENOMIC DNA]</scope>
    <source>
        <strain evidence="1">CM1030</strain>
        <tissue evidence="1">Blood</tissue>
    </source>
</reference>
<dbReference type="Proteomes" id="UP001529510">
    <property type="component" value="Unassembled WGS sequence"/>
</dbReference>
<accession>A0ABD0NPI5</accession>
<evidence type="ECO:0000313" key="2">
    <source>
        <dbReference type="Proteomes" id="UP001529510"/>
    </source>
</evidence>
<evidence type="ECO:0000313" key="1">
    <source>
        <dbReference type="EMBL" id="KAL0163772.1"/>
    </source>
</evidence>
<dbReference type="AlphaFoldDB" id="A0ABD0NPI5"/>
<organism evidence="1 2">
    <name type="scientific">Cirrhinus mrigala</name>
    <name type="common">Mrigala</name>
    <dbReference type="NCBI Taxonomy" id="683832"/>
    <lineage>
        <taxon>Eukaryota</taxon>
        <taxon>Metazoa</taxon>
        <taxon>Chordata</taxon>
        <taxon>Craniata</taxon>
        <taxon>Vertebrata</taxon>
        <taxon>Euteleostomi</taxon>
        <taxon>Actinopterygii</taxon>
        <taxon>Neopterygii</taxon>
        <taxon>Teleostei</taxon>
        <taxon>Ostariophysi</taxon>
        <taxon>Cypriniformes</taxon>
        <taxon>Cyprinidae</taxon>
        <taxon>Labeoninae</taxon>
        <taxon>Labeonini</taxon>
        <taxon>Cirrhinus</taxon>
    </lineage>
</organism>
<protein>
    <submittedName>
        <fullName evidence="1">Uncharacterized protein</fullName>
    </submittedName>
</protein>
<sequence length="140" mass="15254">DEKYIVLIFEIGPSLQEQMILEDILAEIGRNNNLQDFPKKISFDEANVRLVEYNKASKEKEKVKEVKTTVSATPSSSTVSASASLSVVTVTVATANTAPVAPVTCAAASVRTRMSARLQEFCEEDDEMAELQPTFTGPII</sequence>